<dbReference type="NCBIfam" id="TIGR00229">
    <property type="entry name" value="sensory_box"/>
    <property type="match status" value="4"/>
</dbReference>
<dbReference type="Gene3D" id="3.30.565.10">
    <property type="entry name" value="Histidine kinase-like ATPase, C-terminal domain"/>
    <property type="match status" value="1"/>
</dbReference>
<feature type="domain" description="PAC" evidence="6">
    <location>
        <begin position="357"/>
        <end position="407"/>
    </location>
</feature>
<organism evidence="7 8">
    <name type="scientific">Kouleothrix aurantiaca</name>
    <dbReference type="NCBI Taxonomy" id="186479"/>
    <lineage>
        <taxon>Bacteria</taxon>
        <taxon>Bacillati</taxon>
        <taxon>Chloroflexota</taxon>
        <taxon>Chloroflexia</taxon>
        <taxon>Chloroflexales</taxon>
        <taxon>Roseiflexineae</taxon>
        <taxon>Roseiflexaceae</taxon>
        <taxon>Kouleothrix</taxon>
    </lineage>
</organism>
<dbReference type="Pfam" id="PF13426">
    <property type="entry name" value="PAS_9"/>
    <property type="match status" value="1"/>
</dbReference>
<protein>
    <recommendedName>
        <fullName evidence="9">Histidine kinase</fullName>
    </recommendedName>
</protein>
<feature type="domain" description="PAS" evidence="5">
    <location>
        <begin position="283"/>
        <end position="330"/>
    </location>
</feature>
<keyword evidence="2" id="KW-0418">Kinase</keyword>
<dbReference type="InterPro" id="IPR013767">
    <property type="entry name" value="PAS_fold"/>
</dbReference>
<dbReference type="PROSITE" id="PS50112">
    <property type="entry name" value="PAS"/>
    <property type="match status" value="3"/>
</dbReference>
<name>A0A0P9HH31_9CHLR</name>
<dbReference type="InterPro" id="IPR035965">
    <property type="entry name" value="PAS-like_dom_sf"/>
</dbReference>
<keyword evidence="4" id="KW-0175">Coiled coil</keyword>
<sequence>MDEQPRAPDLPASDAGLNESLLQRFYNNVPFIMGVAEFRAGKIVLVSGNQYLAQFLGRAPGQLAGRSAAELSGSAEFEQLRTEHYLRAQRTGLPVRAEFPDPRPGHAQWLAATVTYIGAGETGNPQFSFVIEDASERKRADEQLRASEERFRTLFHASPAPQAITHYATGKILDINEAYCAMVGYSREELIGKTAQDLHMTLSPMQREQVLQQLQRDDFASWISVEMRIRSGEVRSILSSVKPLEWQGQRCLISSVLDITEQKRAEALLEQRVAERTAELRESEQRFATIFEKGPIPMGVLRLRDNQYIDINAAMLDLFGYTREEIVGHSSQELGMWPDAAVRQRFITQLQTDGFVSNFETQNRQKSGRLIDVLVSSQIVEINHEQYLIGQIVDISERKRIEQLLREREHFIQSVLKTTPAIMYVYDMETRSNVFINGGLTRVLGYTSEQVRDMGDTLFAQMLHPEDLDEVLAFQERILAAGDAEVLESESRARHHDGSWRVLRNYESPFLRKPDGTLKQKIGIAIDVTEQKEVQRELEQSHAQLQALSRQLIETQEVERRAIGRELHDQIGQSLTGLKLLLEFALGLPPEEARPRLLQMLDVANDLLARTSRLSLDLRPPMLDDMGLLPALLWLTQSISEQTALQIDFAHSGVHNQRFAPTIETAIYRLAQEALTNISRHAATQHASMRLSATPTSLDLAIQDMGAGFDFEVVRARHTSGLLGMIERVNLLNGKLTIHTAPGSGTSIFVRIPRTDSSSA</sequence>
<evidence type="ECO:0000256" key="1">
    <source>
        <dbReference type="ARBA" id="ARBA00022679"/>
    </source>
</evidence>
<evidence type="ECO:0008006" key="9">
    <source>
        <dbReference type="Google" id="ProtNLM"/>
    </source>
</evidence>
<feature type="domain" description="PAS" evidence="5">
    <location>
        <begin position="408"/>
        <end position="482"/>
    </location>
</feature>
<gene>
    <name evidence="7" type="ORF">SE17_05635</name>
</gene>
<dbReference type="Pfam" id="PF02518">
    <property type="entry name" value="HATPase_c"/>
    <property type="match status" value="1"/>
</dbReference>
<dbReference type="SMART" id="SM00091">
    <property type="entry name" value="PAS"/>
    <property type="match status" value="4"/>
</dbReference>
<reference evidence="7 8" key="1">
    <citation type="submission" date="2015-09" db="EMBL/GenBank/DDBJ databases">
        <title>Draft genome sequence of Kouleothrix aurantiaca JCM 19913.</title>
        <authorList>
            <person name="Hemp J."/>
        </authorList>
    </citation>
    <scope>NUCLEOTIDE SEQUENCE [LARGE SCALE GENOMIC DNA]</scope>
    <source>
        <strain evidence="7 8">COM-B</strain>
    </source>
</reference>
<dbReference type="GO" id="GO:0016020">
    <property type="term" value="C:membrane"/>
    <property type="evidence" value="ECO:0007669"/>
    <property type="project" value="InterPro"/>
</dbReference>
<dbReference type="InterPro" id="IPR000014">
    <property type="entry name" value="PAS"/>
</dbReference>
<dbReference type="Pfam" id="PF08447">
    <property type="entry name" value="PAS_3"/>
    <property type="match status" value="1"/>
</dbReference>
<evidence type="ECO:0000259" key="5">
    <source>
        <dbReference type="PROSITE" id="PS50112"/>
    </source>
</evidence>
<feature type="coiled-coil region" evidence="4">
    <location>
        <begin position="531"/>
        <end position="558"/>
    </location>
</feature>
<evidence type="ECO:0000313" key="8">
    <source>
        <dbReference type="Proteomes" id="UP000050509"/>
    </source>
</evidence>
<dbReference type="CDD" id="cd16917">
    <property type="entry name" value="HATPase_UhpB-NarQ-NarX-like"/>
    <property type="match status" value="1"/>
</dbReference>
<dbReference type="Proteomes" id="UP000050509">
    <property type="component" value="Unassembled WGS sequence"/>
</dbReference>
<dbReference type="Pfam" id="PF07730">
    <property type="entry name" value="HisKA_3"/>
    <property type="match status" value="1"/>
</dbReference>
<dbReference type="InterPro" id="IPR003594">
    <property type="entry name" value="HATPase_dom"/>
</dbReference>
<dbReference type="SUPFAM" id="SSF55874">
    <property type="entry name" value="ATPase domain of HSP90 chaperone/DNA topoisomerase II/histidine kinase"/>
    <property type="match status" value="1"/>
</dbReference>
<dbReference type="InterPro" id="IPR011712">
    <property type="entry name" value="Sig_transdc_His_kin_sub3_dim/P"/>
</dbReference>
<evidence type="ECO:0000313" key="7">
    <source>
        <dbReference type="EMBL" id="KPV54129.1"/>
    </source>
</evidence>
<dbReference type="Gene3D" id="3.30.450.20">
    <property type="entry name" value="PAS domain"/>
    <property type="match status" value="4"/>
</dbReference>
<accession>A0A0P9HH31</accession>
<keyword evidence="3" id="KW-0902">Two-component regulatory system</keyword>
<evidence type="ECO:0000259" key="6">
    <source>
        <dbReference type="PROSITE" id="PS50113"/>
    </source>
</evidence>
<dbReference type="InterPro" id="IPR050482">
    <property type="entry name" value="Sensor_HK_TwoCompSys"/>
</dbReference>
<evidence type="ECO:0000256" key="2">
    <source>
        <dbReference type="ARBA" id="ARBA00022777"/>
    </source>
</evidence>
<dbReference type="SUPFAM" id="SSF55785">
    <property type="entry name" value="PYP-like sensor domain (PAS domain)"/>
    <property type="match status" value="4"/>
</dbReference>
<comment type="caution">
    <text evidence="7">The sequence shown here is derived from an EMBL/GenBank/DDBJ whole genome shotgun (WGS) entry which is preliminary data.</text>
</comment>
<dbReference type="AlphaFoldDB" id="A0A0P9HH31"/>
<dbReference type="GO" id="GO:0046983">
    <property type="term" value="F:protein dimerization activity"/>
    <property type="evidence" value="ECO:0007669"/>
    <property type="project" value="InterPro"/>
</dbReference>
<dbReference type="GO" id="GO:0006355">
    <property type="term" value="P:regulation of DNA-templated transcription"/>
    <property type="evidence" value="ECO:0007669"/>
    <property type="project" value="InterPro"/>
</dbReference>
<dbReference type="InterPro" id="IPR001610">
    <property type="entry name" value="PAC"/>
</dbReference>
<dbReference type="InterPro" id="IPR000700">
    <property type="entry name" value="PAS-assoc_C"/>
</dbReference>
<dbReference type="GO" id="GO:0000155">
    <property type="term" value="F:phosphorelay sensor kinase activity"/>
    <property type="evidence" value="ECO:0007669"/>
    <property type="project" value="InterPro"/>
</dbReference>
<keyword evidence="1" id="KW-0808">Transferase</keyword>
<dbReference type="PATRIC" id="fig|186479.3.peg.366"/>
<feature type="domain" description="PAS" evidence="5">
    <location>
        <begin position="147"/>
        <end position="216"/>
    </location>
</feature>
<dbReference type="Pfam" id="PF00989">
    <property type="entry name" value="PAS"/>
    <property type="match status" value="1"/>
</dbReference>
<feature type="domain" description="PAC" evidence="6">
    <location>
        <begin position="487"/>
        <end position="540"/>
    </location>
</feature>
<keyword evidence="8" id="KW-1185">Reference proteome</keyword>
<dbReference type="Gene3D" id="1.20.5.1930">
    <property type="match status" value="1"/>
</dbReference>
<dbReference type="SMART" id="SM00086">
    <property type="entry name" value="PAC"/>
    <property type="match status" value="3"/>
</dbReference>
<evidence type="ECO:0000256" key="4">
    <source>
        <dbReference type="SAM" id="Coils"/>
    </source>
</evidence>
<dbReference type="PANTHER" id="PTHR24421">
    <property type="entry name" value="NITRATE/NITRITE SENSOR PROTEIN NARX-RELATED"/>
    <property type="match status" value="1"/>
</dbReference>
<evidence type="ECO:0000256" key="3">
    <source>
        <dbReference type="ARBA" id="ARBA00023012"/>
    </source>
</evidence>
<dbReference type="CDD" id="cd00130">
    <property type="entry name" value="PAS"/>
    <property type="match status" value="4"/>
</dbReference>
<dbReference type="InterPro" id="IPR013655">
    <property type="entry name" value="PAS_fold_3"/>
</dbReference>
<proteinExistence type="predicted"/>
<dbReference type="InterPro" id="IPR036890">
    <property type="entry name" value="HATPase_C_sf"/>
</dbReference>
<dbReference type="PROSITE" id="PS50113">
    <property type="entry name" value="PAC"/>
    <property type="match status" value="2"/>
</dbReference>
<dbReference type="EMBL" id="LJCR01000108">
    <property type="protein sequence ID" value="KPV54129.1"/>
    <property type="molecule type" value="Genomic_DNA"/>
</dbReference>